<sequence length="178" mass="21488">MEWYEKLSDYFPEHEMKHPQQLKELIEENDYYHKEETDDYLMLYADFPSFVFIDYLLVTSNTRGKGMGTKILDRLKAKGKLIILEAEPVLPKDSDSERRLRFYYRNGFKKADLIRYVRRDEQDEPYTMHVLYWSPAGIPQAIVLEKMELACDEIHNFRSKRHYGRELVDLDEALKWKH</sequence>
<organism evidence="2 3">
    <name type="scientific">Paenibacillus arenilitoris</name>
    <dbReference type="NCBI Taxonomy" id="2772299"/>
    <lineage>
        <taxon>Bacteria</taxon>
        <taxon>Bacillati</taxon>
        <taxon>Bacillota</taxon>
        <taxon>Bacilli</taxon>
        <taxon>Bacillales</taxon>
        <taxon>Paenibacillaceae</taxon>
        <taxon>Paenibacillus</taxon>
    </lineage>
</organism>
<dbReference type="SUPFAM" id="SSF55729">
    <property type="entry name" value="Acyl-CoA N-acyltransferases (Nat)"/>
    <property type="match status" value="1"/>
</dbReference>
<dbReference type="InterPro" id="IPR016181">
    <property type="entry name" value="Acyl_CoA_acyltransferase"/>
</dbReference>
<proteinExistence type="predicted"/>
<evidence type="ECO:0000313" key="3">
    <source>
        <dbReference type="Proteomes" id="UP000632125"/>
    </source>
</evidence>
<gene>
    <name evidence="2" type="ORF">IDH41_22655</name>
</gene>
<evidence type="ECO:0000259" key="1">
    <source>
        <dbReference type="PROSITE" id="PS51186"/>
    </source>
</evidence>
<evidence type="ECO:0000313" key="2">
    <source>
        <dbReference type="EMBL" id="MBD2871393.1"/>
    </source>
</evidence>
<reference evidence="2" key="1">
    <citation type="submission" date="2020-09" db="EMBL/GenBank/DDBJ databases">
        <title>A novel bacterium of genus Paenibacillus, isolated from South China Sea.</title>
        <authorList>
            <person name="Huang H."/>
            <person name="Mo K."/>
            <person name="Hu Y."/>
        </authorList>
    </citation>
    <scope>NUCLEOTIDE SEQUENCE</scope>
    <source>
        <strain evidence="2">IB182493</strain>
    </source>
</reference>
<name>A0A927CNM4_9BACL</name>
<dbReference type="PROSITE" id="PS51186">
    <property type="entry name" value="GNAT"/>
    <property type="match status" value="1"/>
</dbReference>
<dbReference type="GO" id="GO:0016747">
    <property type="term" value="F:acyltransferase activity, transferring groups other than amino-acyl groups"/>
    <property type="evidence" value="ECO:0007669"/>
    <property type="project" value="InterPro"/>
</dbReference>
<accession>A0A927CNM4</accession>
<dbReference type="Proteomes" id="UP000632125">
    <property type="component" value="Unassembled WGS sequence"/>
</dbReference>
<dbReference type="AlphaFoldDB" id="A0A927CNM4"/>
<protein>
    <submittedName>
        <fullName evidence="2">GNAT family N-acetyltransferase</fullName>
    </submittedName>
</protein>
<dbReference type="Gene3D" id="3.40.630.30">
    <property type="match status" value="1"/>
</dbReference>
<keyword evidence="3" id="KW-1185">Reference proteome</keyword>
<feature type="domain" description="N-acetyltransferase" evidence="1">
    <location>
        <begin position="1"/>
        <end position="137"/>
    </location>
</feature>
<dbReference type="EMBL" id="JACXIY010000029">
    <property type="protein sequence ID" value="MBD2871393.1"/>
    <property type="molecule type" value="Genomic_DNA"/>
</dbReference>
<comment type="caution">
    <text evidence="2">The sequence shown here is derived from an EMBL/GenBank/DDBJ whole genome shotgun (WGS) entry which is preliminary data.</text>
</comment>
<dbReference type="InterPro" id="IPR000182">
    <property type="entry name" value="GNAT_dom"/>
</dbReference>